<dbReference type="PANTHER" id="PTHR10859">
    <property type="entry name" value="GLYCOSYL TRANSFERASE"/>
    <property type="match status" value="1"/>
</dbReference>
<sequence>MNEIIDLEDEPLATTQSSVQGAEREQWIQRNNYYYRILVDFLNYTIPANSSILELGCGTGYLLNQLQPSRGVGIDSSSALIDYGRKKYPNLTLKVADANHLNLAGETFDIVLISDTIGHFDDVQQVFKQLHGVCHPDTRILITYRNQLWTPILNIAQAIGLKMPEQRQNWLDRGDIENLLDVTGFDVVRNGRKFLLPRYVPLVSGLFNKYIANLPLFNRLGLCTYIVARSMQDQRFATERTVSVIVPARNEKGNIDAIVRRTPAMGKHTELIFVEGNSTDDTWAEIQRITALYSATHDIKCVQQDGKGKGDAVRKGFGMATGDILMILDADMTVPPEDLPKFYEAIASGKGEYINGTRLVYPMEKEAMRTLNLLGNKFFSIAFSWLLNQRIKDTLCGTKVLTKKNYERLIANRSYFGDFDPFGDFDLIFGSAKLNLKFVEIPIRYRARTYGETNISRFKHGWLLLKMTFFALNKIKFI</sequence>
<gene>
    <name evidence="2" type="ORF">H3H32_31135</name>
</gene>
<evidence type="ECO:0000313" key="2">
    <source>
        <dbReference type="EMBL" id="QMW02325.1"/>
    </source>
</evidence>
<dbReference type="Pfam" id="PF13489">
    <property type="entry name" value="Methyltransf_23"/>
    <property type="match status" value="1"/>
</dbReference>
<protein>
    <submittedName>
        <fullName evidence="2">Glycosyltransferase</fullName>
    </submittedName>
</protein>
<dbReference type="InterPro" id="IPR029063">
    <property type="entry name" value="SAM-dependent_MTases_sf"/>
</dbReference>
<dbReference type="SUPFAM" id="SSF53335">
    <property type="entry name" value="S-adenosyl-L-methionine-dependent methyltransferases"/>
    <property type="match status" value="1"/>
</dbReference>
<reference evidence="2 3" key="1">
    <citation type="submission" date="2020-07" db="EMBL/GenBank/DDBJ databases">
        <title>Spirosoma foliorum sp. nov., isolated from the leaves on the Nejang mountain Korea, Republic of.</title>
        <authorList>
            <person name="Ho H."/>
            <person name="Lee Y.-J."/>
            <person name="Nurcahyanto D.-A."/>
            <person name="Kim S.-G."/>
        </authorList>
    </citation>
    <scope>NUCLEOTIDE SEQUENCE [LARGE SCALE GENOMIC DNA]</scope>
    <source>
        <strain evidence="2 3">PL0136</strain>
    </source>
</reference>
<evidence type="ECO:0000259" key="1">
    <source>
        <dbReference type="Pfam" id="PF00535"/>
    </source>
</evidence>
<accession>A0A7G5GTY3</accession>
<name>A0A7G5GTY3_9BACT</name>
<dbReference type="CDD" id="cd02440">
    <property type="entry name" value="AdoMet_MTases"/>
    <property type="match status" value="1"/>
</dbReference>
<dbReference type="InterPro" id="IPR001173">
    <property type="entry name" value="Glyco_trans_2-like"/>
</dbReference>
<dbReference type="AlphaFoldDB" id="A0A7G5GTY3"/>
<dbReference type="Pfam" id="PF00535">
    <property type="entry name" value="Glycos_transf_2"/>
    <property type="match status" value="1"/>
</dbReference>
<dbReference type="Gene3D" id="3.40.50.150">
    <property type="entry name" value="Vaccinia Virus protein VP39"/>
    <property type="match status" value="1"/>
</dbReference>
<keyword evidence="2" id="KW-0808">Transferase</keyword>
<evidence type="ECO:0000313" key="3">
    <source>
        <dbReference type="Proteomes" id="UP000515369"/>
    </source>
</evidence>
<keyword evidence="3" id="KW-1185">Reference proteome</keyword>
<dbReference type="PANTHER" id="PTHR10859:SF91">
    <property type="entry name" value="DOLICHYL-PHOSPHATE BETA-GLUCOSYLTRANSFERASE"/>
    <property type="match status" value="1"/>
</dbReference>
<dbReference type="RefSeq" id="WP_182459634.1">
    <property type="nucleotide sequence ID" value="NZ_CP059732.1"/>
</dbReference>
<dbReference type="GO" id="GO:0006487">
    <property type="term" value="P:protein N-linked glycosylation"/>
    <property type="evidence" value="ECO:0007669"/>
    <property type="project" value="TreeGrafter"/>
</dbReference>
<proteinExistence type="predicted"/>
<organism evidence="2 3">
    <name type="scientific">Spirosoma foliorum</name>
    <dbReference type="NCBI Taxonomy" id="2710596"/>
    <lineage>
        <taxon>Bacteria</taxon>
        <taxon>Pseudomonadati</taxon>
        <taxon>Bacteroidota</taxon>
        <taxon>Cytophagia</taxon>
        <taxon>Cytophagales</taxon>
        <taxon>Cytophagaceae</taxon>
        <taxon>Spirosoma</taxon>
    </lineage>
</organism>
<dbReference type="KEGG" id="sfol:H3H32_31135"/>
<feature type="domain" description="Glycosyltransferase 2-like" evidence="1">
    <location>
        <begin position="243"/>
        <end position="373"/>
    </location>
</feature>
<dbReference type="EMBL" id="CP059732">
    <property type="protein sequence ID" value="QMW02325.1"/>
    <property type="molecule type" value="Genomic_DNA"/>
</dbReference>
<dbReference type="SUPFAM" id="SSF53448">
    <property type="entry name" value="Nucleotide-diphospho-sugar transferases"/>
    <property type="match status" value="1"/>
</dbReference>
<dbReference type="Gene3D" id="3.90.550.10">
    <property type="entry name" value="Spore Coat Polysaccharide Biosynthesis Protein SpsA, Chain A"/>
    <property type="match status" value="1"/>
</dbReference>
<dbReference type="CDD" id="cd04179">
    <property type="entry name" value="DPM_DPG-synthase_like"/>
    <property type="match status" value="1"/>
</dbReference>
<dbReference type="Proteomes" id="UP000515369">
    <property type="component" value="Chromosome"/>
</dbReference>
<dbReference type="GO" id="GO:0016740">
    <property type="term" value="F:transferase activity"/>
    <property type="evidence" value="ECO:0007669"/>
    <property type="project" value="UniProtKB-KW"/>
</dbReference>
<dbReference type="InterPro" id="IPR029044">
    <property type="entry name" value="Nucleotide-diphossugar_trans"/>
</dbReference>